<gene>
    <name evidence="1" type="ORF">RICGR_1102</name>
</gene>
<sequence>MRHFAIDLSTHLNFHFFELYFRIFVVISENPHVDGRFVLIVHPFKFLIV</sequence>
<dbReference type="STRING" id="59196.RICGR_1102"/>
<name>A8PNS7_9COXI</name>
<reference evidence="1" key="1">
    <citation type="submission" date="2006-04" db="EMBL/GenBank/DDBJ databases">
        <authorList>
            <person name="Seshadri R."/>
            <person name="Federici B.A."/>
        </authorList>
    </citation>
    <scope>NUCLEOTIDE SEQUENCE [LARGE SCALE GENOMIC DNA]</scope>
</reference>
<dbReference type="AlphaFoldDB" id="A8PNS7"/>
<organism evidence="1 2">
    <name type="scientific">Rickettsiella grylli</name>
    <dbReference type="NCBI Taxonomy" id="59196"/>
    <lineage>
        <taxon>Bacteria</taxon>
        <taxon>Pseudomonadati</taxon>
        <taxon>Pseudomonadota</taxon>
        <taxon>Gammaproteobacteria</taxon>
        <taxon>Legionellales</taxon>
        <taxon>Coxiellaceae</taxon>
        <taxon>Rickettsiella</taxon>
    </lineage>
</organism>
<comment type="caution">
    <text evidence="1">The sequence shown here is derived from an EMBL/GenBank/DDBJ whole genome shotgun (WGS) entry which is preliminary data.</text>
</comment>
<proteinExistence type="predicted"/>
<dbReference type="EMBL" id="AAQJ02000001">
    <property type="protein sequence ID" value="EDP47049.1"/>
    <property type="molecule type" value="Genomic_DNA"/>
</dbReference>
<dbReference type="Proteomes" id="UP000054075">
    <property type="component" value="Unassembled WGS sequence"/>
</dbReference>
<protein>
    <submittedName>
        <fullName evidence="1">Uncharacterized protein</fullName>
    </submittedName>
</protein>
<keyword evidence="2" id="KW-1185">Reference proteome</keyword>
<accession>A8PNS7</accession>
<reference evidence="1" key="2">
    <citation type="submission" date="2007-10" db="EMBL/GenBank/DDBJ databases">
        <authorList>
            <person name="Myers G.S."/>
        </authorList>
    </citation>
    <scope>NUCLEOTIDE SEQUENCE [LARGE SCALE GENOMIC DNA]</scope>
</reference>
<evidence type="ECO:0000313" key="1">
    <source>
        <dbReference type="EMBL" id="EDP47049.1"/>
    </source>
</evidence>
<evidence type="ECO:0000313" key="2">
    <source>
        <dbReference type="Proteomes" id="UP000054075"/>
    </source>
</evidence>